<proteinExistence type="predicted"/>
<dbReference type="Pfam" id="PF02515">
    <property type="entry name" value="CoA_transf_3"/>
    <property type="match status" value="1"/>
</dbReference>
<evidence type="ECO:0000256" key="1">
    <source>
        <dbReference type="ARBA" id="ARBA00022679"/>
    </source>
</evidence>
<dbReference type="GO" id="GO:0008410">
    <property type="term" value="F:CoA-transferase activity"/>
    <property type="evidence" value="ECO:0007669"/>
    <property type="project" value="TreeGrafter"/>
</dbReference>
<dbReference type="PANTHER" id="PTHR48207:SF4">
    <property type="entry name" value="BLL6097 PROTEIN"/>
    <property type="match status" value="1"/>
</dbReference>
<dbReference type="RefSeq" id="WP_144204878.1">
    <property type="nucleotide sequence ID" value="NZ_CABHNH010000089.1"/>
</dbReference>
<dbReference type="InterPro" id="IPR044855">
    <property type="entry name" value="CoA-Trfase_III_dom3_sf"/>
</dbReference>
<comment type="caution">
    <text evidence="2">The sequence shown here is derived from an EMBL/GenBank/DDBJ whole genome shotgun (WGS) entry which is preliminary data.</text>
</comment>
<organism evidence="2 3">
    <name type="scientific">Enterococcus avium</name>
    <name type="common">Streptococcus avium</name>
    <dbReference type="NCBI Taxonomy" id="33945"/>
    <lineage>
        <taxon>Bacteria</taxon>
        <taxon>Bacillati</taxon>
        <taxon>Bacillota</taxon>
        <taxon>Bacilli</taxon>
        <taxon>Lactobacillales</taxon>
        <taxon>Enterococcaceae</taxon>
        <taxon>Enterococcus</taxon>
    </lineage>
</organism>
<evidence type="ECO:0000313" key="3">
    <source>
        <dbReference type="Proteomes" id="UP000316316"/>
    </source>
</evidence>
<accession>A0A8B5VVS6</accession>
<dbReference type="InterPro" id="IPR003673">
    <property type="entry name" value="CoA-Trfase_fam_III"/>
</dbReference>
<dbReference type="InterPro" id="IPR023606">
    <property type="entry name" value="CoA-Trfase_III_dom_1_sf"/>
</dbReference>
<protein>
    <submittedName>
        <fullName evidence="2">Carnitine dehydratase</fullName>
    </submittedName>
</protein>
<dbReference type="PANTHER" id="PTHR48207">
    <property type="entry name" value="SUCCINATE--HYDROXYMETHYLGLUTARATE COA-TRANSFERASE"/>
    <property type="match status" value="1"/>
</dbReference>
<dbReference type="Proteomes" id="UP000316316">
    <property type="component" value="Unassembled WGS sequence"/>
</dbReference>
<name>A0A8B5VVS6_ENTAV</name>
<sequence length="383" mass="42028">MSLLNGITVLDFSQFLAGPSCALRLADLGARVIKIERPNVGDSSRHLVLKKQKIGENSLLFHTINRNKESIALNLKDPADKEITLELIKNADVLIENNRPGVMKKLGLDYDTVKQLNPKLIYGTVTGYGIADSLKTKPGQDLLAQSLSGLTFLNGNADQPPTPFALSIADSFAGIHLAEGILSCLIRRNKTAIGGQVEVSLLESAISLQFEVLTSYFNDGQKLPERSKINNAHAYLAAPYGIYKTKNGYLSIAMGSLEILGKLIALPQLAKYEKEDLAFTLRDEIKQQIADIIVTKTTEAWMELLLSGGYWAAPVYDWQELIKQEGFKALSFDLHLRTPAGPIHTTGCPIQVNGKRETDDKPAPLLNQDHAKILNDLGVKKND</sequence>
<dbReference type="InterPro" id="IPR050483">
    <property type="entry name" value="CoA-transferase_III_domain"/>
</dbReference>
<evidence type="ECO:0000313" key="2">
    <source>
        <dbReference type="EMBL" id="TRZ29077.1"/>
    </source>
</evidence>
<gene>
    <name evidence="2" type="ORF">AUF17_20530</name>
</gene>
<keyword evidence="1" id="KW-0808">Transferase</keyword>
<dbReference type="SUPFAM" id="SSF89796">
    <property type="entry name" value="CoA-transferase family III (CaiB/BaiF)"/>
    <property type="match status" value="1"/>
</dbReference>
<reference evidence="2 3" key="1">
    <citation type="submission" date="2017-10" db="EMBL/GenBank/DDBJ databases">
        <title>FDA dAtabase for Regulatory Grade micrObial Sequences (FDA-ARGOS): Supporting development and validation of Infectious Disease Dx tests.</title>
        <authorList>
            <person name="Campos J."/>
            <person name="Goldberg B."/>
            <person name="Tallon L.J."/>
            <person name="Sadzewicz L."/>
            <person name="Sengamalay N."/>
            <person name="Ott S."/>
            <person name="Godinez A."/>
            <person name="Nagaraj S."/>
            <person name="Vyas G."/>
            <person name="Aluvathingal J."/>
            <person name="Nadendla S."/>
            <person name="Geyer C."/>
            <person name="Nandy P."/>
            <person name="Hobson J."/>
            <person name="Sichtig H."/>
        </authorList>
    </citation>
    <scope>NUCLEOTIDE SEQUENCE [LARGE SCALE GENOMIC DNA]</scope>
    <source>
        <strain evidence="2 3">FDAARGOS_185</strain>
    </source>
</reference>
<dbReference type="Gene3D" id="3.40.50.10540">
    <property type="entry name" value="Crotonobetainyl-coa:carnitine coa-transferase, domain 1"/>
    <property type="match status" value="1"/>
</dbReference>
<dbReference type="AlphaFoldDB" id="A0A8B5VVS6"/>
<dbReference type="Gene3D" id="3.30.1540.10">
    <property type="entry name" value="formyl-coa transferase, domain 3"/>
    <property type="match status" value="1"/>
</dbReference>
<dbReference type="EMBL" id="PDXQ01000002">
    <property type="protein sequence ID" value="TRZ29077.1"/>
    <property type="molecule type" value="Genomic_DNA"/>
</dbReference>